<dbReference type="eggNOG" id="COG0426">
    <property type="taxonomic scope" value="Bacteria"/>
</dbReference>
<evidence type="ECO:0000256" key="1">
    <source>
        <dbReference type="ARBA" id="ARBA00001962"/>
    </source>
</evidence>
<evidence type="ECO:0000256" key="9">
    <source>
        <dbReference type="ARBA" id="ARBA00023004"/>
    </source>
</evidence>
<evidence type="ECO:0000313" key="12">
    <source>
        <dbReference type="EMBL" id="ABG83252.1"/>
    </source>
</evidence>
<dbReference type="KEGG" id="cpf:CPF_1269"/>
<dbReference type="RefSeq" id="WP_011590640.1">
    <property type="nucleotide sequence ID" value="NC_008261.1"/>
</dbReference>
<dbReference type="SUPFAM" id="SSF52218">
    <property type="entry name" value="Flavoproteins"/>
    <property type="match status" value="1"/>
</dbReference>
<dbReference type="InterPro" id="IPR023753">
    <property type="entry name" value="FAD/NAD-binding_dom"/>
</dbReference>
<evidence type="ECO:0000256" key="7">
    <source>
        <dbReference type="ARBA" id="ARBA00022827"/>
    </source>
</evidence>
<dbReference type="PaxDb" id="195103-CPF_1269"/>
<evidence type="ECO:0000256" key="2">
    <source>
        <dbReference type="ARBA" id="ARBA00001965"/>
    </source>
</evidence>
<comment type="cofactor">
    <cofactor evidence="1">
        <name>Fe cation</name>
        <dbReference type="ChEBI" id="CHEBI:24875"/>
    </cofactor>
</comment>
<dbReference type="STRING" id="195103.CPF_1269"/>
<evidence type="ECO:0000259" key="10">
    <source>
        <dbReference type="PROSITE" id="PS50902"/>
    </source>
</evidence>
<name>A0A0H2YQR7_CLOP1</name>
<proteinExistence type="inferred from homology"/>
<keyword evidence="7" id="KW-0274">FAD</keyword>
<dbReference type="Pfam" id="PF07992">
    <property type="entry name" value="Pyr_redox_2"/>
    <property type="match status" value="1"/>
</dbReference>
<dbReference type="PANTHER" id="PTHR32145:SF11">
    <property type="entry name" value="DIFLAVIN FLAVOPROTEIN A 2-RELATED"/>
    <property type="match status" value="1"/>
</dbReference>
<dbReference type="GO" id="GO:0010181">
    <property type="term" value="F:FMN binding"/>
    <property type="evidence" value="ECO:0007669"/>
    <property type="project" value="InterPro"/>
</dbReference>
<dbReference type="Pfam" id="PF00258">
    <property type="entry name" value="Flavodoxin_1"/>
    <property type="match status" value="1"/>
</dbReference>
<dbReference type="PANTHER" id="PTHR32145">
    <property type="entry name" value="DIFLAVIN FLAVOPROTEIN A 2-RELATED"/>
    <property type="match status" value="1"/>
</dbReference>
<dbReference type="Proteomes" id="UP000001823">
    <property type="component" value="Chromosome"/>
</dbReference>
<accession>A0A0H2YQR7</accession>
<evidence type="ECO:0000256" key="8">
    <source>
        <dbReference type="ARBA" id="ARBA00022982"/>
    </source>
</evidence>
<dbReference type="Pfam" id="PF21349">
    <property type="entry name" value="RUBY_RBDX"/>
    <property type="match status" value="1"/>
</dbReference>
<dbReference type="GO" id="GO:0016651">
    <property type="term" value="F:oxidoreductase activity, acting on NAD(P)H"/>
    <property type="evidence" value="ECO:0007669"/>
    <property type="project" value="UniProtKB-ARBA"/>
</dbReference>
<feature type="domain" description="Flavodoxin-like" evidence="10">
    <location>
        <begin position="258"/>
        <end position="397"/>
    </location>
</feature>
<dbReference type="InterPro" id="IPR001279">
    <property type="entry name" value="Metallo-B-lactamas"/>
</dbReference>
<evidence type="ECO:0000256" key="4">
    <source>
        <dbReference type="ARBA" id="ARBA00007121"/>
    </source>
</evidence>
<comment type="cofactor">
    <cofactor evidence="3">
        <name>FAD</name>
        <dbReference type="ChEBI" id="CHEBI:57692"/>
    </cofactor>
</comment>
<dbReference type="InterPro" id="IPR048574">
    <property type="entry name" value="RUBY_RBDX"/>
</dbReference>
<dbReference type="InterPro" id="IPR036866">
    <property type="entry name" value="RibonucZ/Hydroxyglut_hydro"/>
</dbReference>
<dbReference type="PRINTS" id="PR00411">
    <property type="entry name" value="PNDRDTASEI"/>
</dbReference>
<dbReference type="PROSITE" id="PS50903">
    <property type="entry name" value="RUBREDOXIN_LIKE"/>
    <property type="match status" value="1"/>
</dbReference>
<dbReference type="Pfam" id="PF18267">
    <property type="entry name" value="Rubredoxin_C"/>
    <property type="match status" value="1"/>
</dbReference>
<dbReference type="CDD" id="cd00729">
    <property type="entry name" value="rubredoxin_SM"/>
    <property type="match status" value="1"/>
</dbReference>
<keyword evidence="6" id="KW-0285">Flavoprotein</keyword>
<evidence type="ECO:0000256" key="5">
    <source>
        <dbReference type="ARBA" id="ARBA00022448"/>
    </source>
</evidence>
<dbReference type="InterPro" id="IPR029039">
    <property type="entry name" value="Flavoprotein-like_sf"/>
</dbReference>
<dbReference type="GO" id="GO:0005506">
    <property type="term" value="F:iron ion binding"/>
    <property type="evidence" value="ECO:0007669"/>
    <property type="project" value="InterPro"/>
</dbReference>
<dbReference type="InterPro" id="IPR024934">
    <property type="entry name" value="Rubredoxin-like_dom"/>
</dbReference>
<dbReference type="InterPro" id="IPR051285">
    <property type="entry name" value="NADH_oxidoreductase_modular"/>
</dbReference>
<dbReference type="Gene3D" id="3.40.50.360">
    <property type="match status" value="1"/>
</dbReference>
<keyword evidence="13" id="KW-1185">Reference proteome</keyword>
<evidence type="ECO:0000313" key="13">
    <source>
        <dbReference type="Proteomes" id="UP000001823"/>
    </source>
</evidence>
<keyword evidence="9" id="KW-0408">Iron</keyword>
<dbReference type="SUPFAM" id="SSF51905">
    <property type="entry name" value="FAD/NAD(P)-binding domain"/>
    <property type="match status" value="2"/>
</dbReference>
<feature type="domain" description="Rubredoxin-like" evidence="11">
    <location>
        <begin position="426"/>
        <end position="460"/>
    </location>
</feature>
<evidence type="ECO:0000259" key="11">
    <source>
        <dbReference type="PROSITE" id="PS50903"/>
    </source>
</evidence>
<dbReference type="InterPro" id="IPR045761">
    <property type="entry name" value="ODP_dom"/>
</dbReference>
<keyword evidence="5" id="KW-0813">Transport</keyword>
<reference evidence="12 13" key="1">
    <citation type="journal article" date="2006" name="Genome Res.">
        <title>Skewed genomic variability in strains of the toxigenic bacterial pathogen, Clostridium perfringens.</title>
        <authorList>
            <person name="Myers G.S."/>
            <person name="Rasko D.A."/>
            <person name="Cheung J.K."/>
            <person name="Ravel J."/>
            <person name="Seshadri R."/>
            <person name="Deboy R.T."/>
            <person name="Ren Q."/>
            <person name="Varga J."/>
            <person name="Awad M.M."/>
            <person name="Brinkac L.M."/>
            <person name="Daugherty S.C."/>
            <person name="Haft D.H."/>
            <person name="Dodson R.J."/>
            <person name="Madupu R."/>
            <person name="Nelson W.C."/>
            <person name="Rosovitz M.J."/>
            <person name="Sullivan S.A."/>
            <person name="Khouri H."/>
            <person name="Dimitrov G.I."/>
            <person name="Watkins K.L."/>
            <person name="Mulligan S."/>
            <person name="Benton J."/>
            <person name="Radune D."/>
            <person name="Fisher D.J."/>
            <person name="Atkins H.S."/>
            <person name="Hiscox T."/>
            <person name="Jost B.H."/>
            <person name="Billington S.J."/>
            <person name="Songer J.G."/>
            <person name="McClane B.A."/>
            <person name="Titball R.W."/>
            <person name="Rood J.I."/>
            <person name="Melville S.B."/>
            <person name="Paulsen I.T."/>
        </authorList>
    </citation>
    <scope>NUCLEOTIDE SEQUENCE [LARGE SCALE GENOMIC DNA]</scope>
    <source>
        <strain evidence="13">ATCC 13124 / DSM 756 / JCM 1290 / NCIMB 6125 / NCTC 8237 / S 107 / Type A</strain>
    </source>
</reference>
<protein>
    <submittedName>
        <fullName evidence="12">Rubredoxin/flavodoxin/oxidoreductase</fullName>
    </submittedName>
</protein>
<dbReference type="InterPro" id="IPR036188">
    <property type="entry name" value="FAD/NAD-bd_sf"/>
</dbReference>
<dbReference type="SMART" id="SM00849">
    <property type="entry name" value="Lactamase_B"/>
    <property type="match status" value="1"/>
</dbReference>
<comment type="similarity">
    <text evidence="4">In the N-terminal section; belongs to the zinc metallo-hydrolase group 3 family.</text>
</comment>
<gene>
    <name evidence="12" type="ordered locus">CPF_1269</name>
</gene>
<keyword evidence="8" id="KW-0249">Electron transport</keyword>
<dbReference type="SUPFAM" id="SSF56281">
    <property type="entry name" value="Metallo-hydrolase/oxidoreductase"/>
    <property type="match status" value="1"/>
</dbReference>
<evidence type="ECO:0000256" key="3">
    <source>
        <dbReference type="ARBA" id="ARBA00001974"/>
    </source>
</evidence>
<dbReference type="HOGENOM" id="CLU_017490_2_0_9"/>
<dbReference type="PROSITE" id="PS50902">
    <property type="entry name" value="FLAVODOXIN_LIKE"/>
    <property type="match status" value="1"/>
</dbReference>
<dbReference type="Gene3D" id="2.20.28.10">
    <property type="match status" value="1"/>
</dbReference>
<dbReference type="SUPFAM" id="SSF57802">
    <property type="entry name" value="Rubredoxin-like"/>
    <property type="match status" value="1"/>
</dbReference>
<dbReference type="CDD" id="cd07709">
    <property type="entry name" value="flavodiiron_proteins_MBL-fold"/>
    <property type="match status" value="1"/>
</dbReference>
<dbReference type="Gene3D" id="3.60.15.10">
    <property type="entry name" value="Ribonuclease Z/Hydroxyacylglutathione hydrolase-like"/>
    <property type="match status" value="1"/>
</dbReference>
<dbReference type="PRINTS" id="PR00368">
    <property type="entry name" value="FADPNR"/>
</dbReference>
<organism evidence="12 13">
    <name type="scientific">Clostridium perfringens (strain ATCC 13124 / DSM 756 / JCM 1290 / NCIMB 6125 / NCTC 8237 / Type A)</name>
    <dbReference type="NCBI Taxonomy" id="195103"/>
    <lineage>
        <taxon>Bacteria</taxon>
        <taxon>Bacillati</taxon>
        <taxon>Bacillota</taxon>
        <taxon>Clostridia</taxon>
        <taxon>Eubacteriales</taxon>
        <taxon>Clostridiaceae</taxon>
        <taxon>Clostridium</taxon>
    </lineage>
</organism>
<dbReference type="Gene3D" id="3.50.50.60">
    <property type="entry name" value="FAD/NAD(P)-binding domain"/>
    <property type="match status" value="2"/>
</dbReference>
<comment type="cofactor">
    <cofactor evidence="2">
        <name>Fe(3+)</name>
        <dbReference type="ChEBI" id="CHEBI:29034"/>
    </cofactor>
</comment>
<dbReference type="eggNOG" id="COG1251">
    <property type="taxonomic scope" value="Bacteria"/>
</dbReference>
<dbReference type="InterPro" id="IPR016156">
    <property type="entry name" value="FAD/NAD-linked_Rdtase_dimer_sf"/>
</dbReference>
<sequence length="878" mass="97746">MNYLEVKKDIYWVGSLDPELRVFDIIMYTPYGTTYNSYVVKGSEKIAVFETVKEKCFDDYLSKLNSLGIDPKSIDYIVVDHTEPDHAGSVEKLLELSPKAKVIGSMQAIEFLKDIVNKDFEYIVVGDNDTISLGNKTLQFISAPFLHWPDSMYTYIPEDKALITCDSFGSHYSCEEIFNDLVPNEEEYLDALRYYYDCIFGPYKPYVLKAIDKIKDLDIELVCPGHGPILRQDPWKIINTYKEWSTPVKPKINGDKKVTIPYVSAYGYTKELAEEIAKGIQSEHNVEVKLYDLTYSKQEDVLADIGESDGILFGSPTIVGELLPPIRILLANLNPIIHGGKYAAAFGSFGWSGEAVPRIEARLKELKMNIFGPGLRIKFKPSTTELKEAFEFGRDFSRTMFGEKELDYAPNNATETKEVLTGNGKTRYWKCLVCGEIFESPVCPEVCPVCGAGKEQFIEVEMDTFEKNDTDDNFVIIGNGAAGFYAAKTIREINSTASVKLLSSEEVSSYSRPNLSDLLNEEMNLDTFYLAKSSWYKENNIEELLGVTVTSIDKDAKKVILKDGTEIPYTKLILANGSHNFIPPFKVKNNNEEVTLNCENIHEFKGIYSIKDLKDTFDVKEEMKEAKKAVVIGAGPLGLEAAWEMKLAGLDVTVVEFLPNLMNNQLDQEGADIFRNQVSDCGITFITSEECAEIIAKDGKLTSLNLKSGKTLDADILLVSTGIRSNIELAKETGIECNRGVIVNERMETSIKDIYACGDVAEFNGLVYGNWPAAIEMGKTAGANACEAEKAFENFTPSIILDALNTHVFSAGLIRFNDSSYEKISSKDESKGQYTKLFFKDNILVGGIIVGDISKAGQIIIAIDNKLSKAAALSNDLL</sequence>
<dbReference type="InterPro" id="IPR041575">
    <property type="entry name" value="Rubredoxin_C"/>
</dbReference>
<dbReference type="EMBL" id="CP000246">
    <property type="protein sequence ID" value="ABG83252.1"/>
    <property type="molecule type" value="Genomic_DNA"/>
</dbReference>
<dbReference type="Pfam" id="PF19583">
    <property type="entry name" value="ODP"/>
    <property type="match status" value="1"/>
</dbReference>
<dbReference type="InterPro" id="IPR008254">
    <property type="entry name" value="Flavodoxin/NO_synth"/>
</dbReference>
<dbReference type="AlphaFoldDB" id="A0A0H2YQR7"/>
<evidence type="ECO:0000256" key="6">
    <source>
        <dbReference type="ARBA" id="ARBA00022630"/>
    </source>
</evidence>
<dbReference type="Gene3D" id="3.30.390.30">
    <property type="match status" value="1"/>
</dbReference>